<proteinExistence type="predicted"/>
<evidence type="ECO:0000313" key="4">
    <source>
        <dbReference type="Proteomes" id="UP001595636"/>
    </source>
</evidence>
<keyword evidence="2" id="KW-0812">Transmembrane</keyword>
<keyword evidence="2" id="KW-1133">Transmembrane helix</keyword>
<evidence type="ECO:0000256" key="2">
    <source>
        <dbReference type="SAM" id="Phobius"/>
    </source>
</evidence>
<gene>
    <name evidence="3" type="ORF">ACFOKJ_16280</name>
</gene>
<name>A0ABV7TY15_9NEIS</name>
<keyword evidence="4" id="KW-1185">Reference proteome</keyword>
<feature type="transmembrane region" description="Helical" evidence="2">
    <location>
        <begin position="47"/>
        <end position="65"/>
    </location>
</feature>
<feature type="compositionally biased region" description="Basic and acidic residues" evidence="1">
    <location>
        <begin position="1"/>
        <end position="19"/>
    </location>
</feature>
<dbReference type="RefSeq" id="WP_390281567.1">
    <property type="nucleotide sequence ID" value="NZ_JBHRYH010000046.1"/>
</dbReference>
<reference evidence="4" key="1">
    <citation type="journal article" date="2019" name="Int. J. Syst. Evol. Microbiol.">
        <title>The Global Catalogue of Microorganisms (GCM) 10K type strain sequencing project: providing services to taxonomists for standard genome sequencing and annotation.</title>
        <authorList>
            <consortium name="The Broad Institute Genomics Platform"/>
            <consortium name="The Broad Institute Genome Sequencing Center for Infectious Disease"/>
            <person name="Wu L."/>
            <person name="Ma J."/>
        </authorList>
    </citation>
    <scope>NUCLEOTIDE SEQUENCE [LARGE SCALE GENOMIC DNA]</scope>
    <source>
        <strain evidence="4">KCTC 42195</strain>
    </source>
</reference>
<evidence type="ECO:0000256" key="1">
    <source>
        <dbReference type="SAM" id="MobiDB-lite"/>
    </source>
</evidence>
<keyword evidence="2" id="KW-0472">Membrane</keyword>
<feature type="region of interest" description="Disordered" evidence="1">
    <location>
        <begin position="1"/>
        <end position="29"/>
    </location>
</feature>
<protein>
    <submittedName>
        <fullName evidence="3">Uncharacterized protein</fullName>
    </submittedName>
</protein>
<dbReference type="Proteomes" id="UP001595636">
    <property type="component" value="Unassembled WGS sequence"/>
</dbReference>
<sequence length="69" mass="7774">MAEHHYDHAGHEHAHEHAHSHPHPHAAGEHGHLPGWRLLAMAAWQRLLLASGLLLLLWLLVWWALGAEA</sequence>
<dbReference type="EMBL" id="JBHRYH010000046">
    <property type="protein sequence ID" value="MFC3627679.1"/>
    <property type="molecule type" value="Genomic_DNA"/>
</dbReference>
<organism evidence="3 4">
    <name type="scientific">Vogesella amnigena</name>
    <dbReference type="NCBI Taxonomy" id="1507449"/>
    <lineage>
        <taxon>Bacteria</taxon>
        <taxon>Pseudomonadati</taxon>
        <taxon>Pseudomonadota</taxon>
        <taxon>Betaproteobacteria</taxon>
        <taxon>Neisseriales</taxon>
        <taxon>Chromobacteriaceae</taxon>
        <taxon>Vogesella</taxon>
    </lineage>
</organism>
<evidence type="ECO:0000313" key="3">
    <source>
        <dbReference type="EMBL" id="MFC3627679.1"/>
    </source>
</evidence>
<comment type="caution">
    <text evidence="3">The sequence shown here is derived from an EMBL/GenBank/DDBJ whole genome shotgun (WGS) entry which is preliminary data.</text>
</comment>
<accession>A0ABV7TY15</accession>